<evidence type="ECO:0000313" key="3">
    <source>
        <dbReference type="Proteomes" id="UP001620626"/>
    </source>
</evidence>
<dbReference type="Proteomes" id="UP001620626">
    <property type="component" value="Unassembled WGS sequence"/>
</dbReference>
<evidence type="ECO:0000256" key="1">
    <source>
        <dbReference type="SAM" id="MobiDB-lite"/>
    </source>
</evidence>
<protein>
    <submittedName>
        <fullName evidence="2">Uncharacterized protein</fullName>
    </submittedName>
</protein>
<dbReference type="AlphaFoldDB" id="A0ABD2L6F9"/>
<feature type="region of interest" description="Disordered" evidence="1">
    <location>
        <begin position="73"/>
        <end position="107"/>
    </location>
</feature>
<dbReference type="EMBL" id="JBICBT010000544">
    <property type="protein sequence ID" value="KAL3110320.1"/>
    <property type="molecule type" value="Genomic_DNA"/>
</dbReference>
<comment type="caution">
    <text evidence="2">The sequence shown here is derived from an EMBL/GenBank/DDBJ whole genome shotgun (WGS) entry which is preliminary data.</text>
</comment>
<evidence type="ECO:0000313" key="2">
    <source>
        <dbReference type="EMBL" id="KAL3110320.1"/>
    </source>
</evidence>
<organism evidence="2 3">
    <name type="scientific">Heterodera trifolii</name>
    <dbReference type="NCBI Taxonomy" id="157864"/>
    <lineage>
        <taxon>Eukaryota</taxon>
        <taxon>Metazoa</taxon>
        <taxon>Ecdysozoa</taxon>
        <taxon>Nematoda</taxon>
        <taxon>Chromadorea</taxon>
        <taxon>Rhabditida</taxon>
        <taxon>Tylenchina</taxon>
        <taxon>Tylenchomorpha</taxon>
        <taxon>Tylenchoidea</taxon>
        <taxon>Heteroderidae</taxon>
        <taxon>Heteroderinae</taxon>
        <taxon>Heterodera</taxon>
    </lineage>
</organism>
<feature type="compositionally biased region" description="Basic and acidic residues" evidence="1">
    <location>
        <begin position="73"/>
        <end position="82"/>
    </location>
</feature>
<keyword evidence="3" id="KW-1185">Reference proteome</keyword>
<proteinExistence type="predicted"/>
<accession>A0ABD2L6F9</accession>
<sequence length="124" mass="14428">MESVEDAREMRGEVRGCERVREGKKKWDERVKELGECGRRKRDEGKGEVRGCERVREGKKKWDERVKELGECGRRKRDEGKKTGPLPRRPSPMEGERPTEVRRESNTIESMLQMIGLCQGKGEL</sequence>
<reference evidence="2 3" key="1">
    <citation type="submission" date="2024-10" db="EMBL/GenBank/DDBJ databases">
        <authorList>
            <person name="Kim D."/>
        </authorList>
    </citation>
    <scope>NUCLEOTIDE SEQUENCE [LARGE SCALE GENOMIC DNA]</scope>
    <source>
        <strain evidence="2">BH-2024</strain>
    </source>
</reference>
<feature type="compositionally biased region" description="Basic and acidic residues" evidence="1">
    <location>
        <begin position="94"/>
        <end position="106"/>
    </location>
</feature>
<gene>
    <name evidence="2" type="ORF">niasHT_019640</name>
</gene>
<name>A0ABD2L6F9_9BILA</name>